<keyword evidence="1" id="KW-0547">Nucleotide-binding</keyword>
<dbReference type="GO" id="GO:0005525">
    <property type="term" value="F:GTP binding"/>
    <property type="evidence" value="ECO:0007669"/>
    <property type="project" value="UniProtKB-KW"/>
</dbReference>
<dbReference type="SUPFAM" id="SSF52540">
    <property type="entry name" value="P-loop containing nucleoside triphosphate hydrolases"/>
    <property type="match status" value="1"/>
</dbReference>
<dbReference type="InterPro" id="IPR006074">
    <property type="entry name" value="GTP1-OBG_CS"/>
</dbReference>
<dbReference type="PROSITE" id="PS51883">
    <property type="entry name" value="OBG"/>
    <property type="match status" value="1"/>
</dbReference>
<dbReference type="Gene3D" id="3.40.50.300">
    <property type="entry name" value="P-loop containing nucleotide triphosphate hydrolases"/>
    <property type="match status" value="1"/>
</dbReference>
<name>A0ABD3GKL9_9MARC</name>
<dbReference type="CDD" id="cd01898">
    <property type="entry name" value="Obg"/>
    <property type="match status" value="1"/>
</dbReference>
<dbReference type="InterPro" id="IPR027417">
    <property type="entry name" value="P-loop_NTPase"/>
</dbReference>
<evidence type="ECO:0000259" key="4">
    <source>
        <dbReference type="PROSITE" id="PS51710"/>
    </source>
</evidence>
<reference evidence="6 7" key="1">
    <citation type="submission" date="2024-09" db="EMBL/GenBank/DDBJ databases">
        <title>Chromosome-scale assembly of Riccia sorocarpa.</title>
        <authorList>
            <person name="Paukszto L."/>
        </authorList>
    </citation>
    <scope>NUCLEOTIDE SEQUENCE [LARGE SCALE GENOMIC DNA]</scope>
    <source>
        <strain evidence="6">LP-2024</strain>
        <tissue evidence="6">Aerial parts of the thallus</tissue>
    </source>
</reference>
<feature type="region of interest" description="Disordered" evidence="3">
    <location>
        <begin position="481"/>
        <end position="529"/>
    </location>
</feature>
<sequence>METLFSFSTVGVESLHIPSGSLPSGKLNAPSWAGLSSHRTQVPHAFRCASGVCTRTVLIIDSQWRLFLTGAFLTEGRLVARASERGRAVCALTKTRPSAVDEPENLEKEAHKYFDQVVITARSGDGGHGSVLEMPGSTLRPLPPKVYGQRKRDEKDKPAKKEKKTGALKRTSDGSLLLPMGGHGGDVILVADETVDTLLDFHKKKRYNAKRGSNVDASGPLTPMLRDGANGLTLRIPVPVGTVVKRKRGGKLLADLARSGDQVTVARGGRGGISMLEHPRNNRRPLKNVGAPIMTDPDDKVLTLGSTGEEVQLELTLRVVADVGLVGLPNAGKSSLLAAVTRAKPEIADYPFTTLMPNLGRLEGNKDTDDGGFASGPTLADLPGLIKGAHLGKGLGRMFLRHLRRTRLLIHVVDAAAEDPIRDYRVLREELYFYNPDYVSRPHIVVLNKLDLAQAQERFENLRETISFLGVNMESLPSKDASNALTSLEERENSSTEPSEMEQDDEAERKGASKDDEEQTVENFRRPVSVVGTSARQGLGMDELLREIRVALEKEDARVKRKPKQKKEPKPLLYKAPQWQI</sequence>
<keyword evidence="7" id="KW-1185">Reference proteome</keyword>
<dbReference type="PROSITE" id="PS00905">
    <property type="entry name" value="GTP1_OBG"/>
    <property type="match status" value="1"/>
</dbReference>
<dbReference type="InterPro" id="IPR045086">
    <property type="entry name" value="OBG_GTPase"/>
</dbReference>
<feature type="region of interest" description="Disordered" evidence="3">
    <location>
        <begin position="555"/>
        <end position="581"/>
    </location>
</feature>
<dbReference type="GO" id="GO:0042254">
    <property type="term" value="P:ribosome biogenesis"/>
    <property type="evidence" value="ECO:0007669"/>
    <property type="project" value="UniProtKB-UniRule"/>
</dbReference>
<evidence type="ECO:0008006" key="8">
    <source>
        <dbReference type="Google" id="ProtNLM"/>
    </source>
</evidence>
<feature type="region of interest" description="Disordered" evidence="3">
    <location>
        <begin position="125"/>
        <end position="176"/>
    </location>
</feature>
<evidence type="ECO:0000256" key="2">
    <source>
        <dbReference type="ARBA" id="ARBA00023134"/>
    </source>
</evidence>
<dbReference type="InterPro" id="IPR031167">
    <property type="entry name" value="G_OBG"/>
</dbReference>
<dbReference type="Gene3D" id="2.70.210.12">
    <property type="entry name" value="GTP1/OBG domain"/>
    <property type="match status" value="1"/>
</dbReference>
<feature type="region of interest" description="Disordered" evidence="3">
    <location>
        <begin position="268"/>
        <end position="294"/>
    </location>
</feature>
<feature type="domain" description="Obg" evidence="5">
    <location>
        <begin position="111"/>
        <end position="320"/>
    </location>
</feature>
<dbReference type="InterPro" id="IPR006073">
    <property type="entry name" value="GTP-bd"/>
</dbReference>
<accession>A0ABD3GKL9</accession>
<feature type="domain" description="OBG-type G" evidence="4">
    <location>
        <begin position="321"/>
        <end position="553"/>
    </location>
</feature>
<dbReference type="SUPFAM" id="SSF82051">
    <property type="entry name" value="Obg GTP-binding protein N-terminal domain"/>
    <property type="match status" value="1"/>
</dbReference>
<comment type="caution">
    <text evidence="6">The sequence shown here is derived from an EMBL/GenBank/DDBJ whole genome shotgun (WGS) entry which is preliminary data.</text>
</comment>
<evidence type="ECO:0000313" key="7">
    <source>
        <dbReference type="Proteomes" id="UP001633002"/>
    </source>
</evidence>
<dbReference type="EMBL" id="JBJQOH010000007">
    <property type="protein sequence ID" value="KAL3679753.1"/>
    <property type="molecule type" value="Genomic_DNA"/>
</dbReference>
<evidence type="ECO:0000259" key="5">
    <source>
        <dbReference type="PROSITE" id="PS51883"/>
    </source>
</evidence>
<dbReference type="Pfam" id="PF01018">
    <property type="entry name" value="GTP1_OBG"/>
    <property type="match status" value="1"/>
</dbReference>
<gene>
    <name evidence="6" type="ORF">R1sor_022709</name>
</gene>
<dbReference type="PANTHER" id="PTHR11702">
    <property type="entry name" value="DEVELOPMENTALLY REGULATED GTP-BINDING PROTEIN-RELATED"/>
    <property type="match status" value="1"/>
</dbReference>
<evidence type="ECO:0000313" key="6">
    <source>
        <dbReference type="EMBL" id="KAL3679753.1"/>
    </source>
</evidence>
<evidence type="ECO:0000256" key="1">
    <source>
        <dbReference type="ARBA" id="ARBA00022741"/>
    </source>
</evidence>
<protein>
    <recommendedName>
        <fullName evidence="8">GTP-binding protein OBGC2</fullName>
    </recommendedName>
</protein>
<dbReference type="Pfam" id="PF01926">
    <property type="entry name" value="MMR_HSR1"/>
    <property type="match status" value="1"/>
</dbReference>
<organism evidence="6 7">
    <name type="scientific">Riccia sorocarpa</name>
    <dbReference type="NCBI Taxonomy" id="122646"/>
    <lineage>
        <taxon>Eukaryota</taxon>
        <taxon>Viridiplantae</taxon>
        <taxon>Streptophyta</taxon>
        <taxon>Embryophyta</taxon>
        <taxon>Marchantiophyta</taxon>
        <taxon>Marchantiopsida</taxon>
        <taxon>Marchantiidae</taxon>
        <taxon>Marchantiales</taxon>
        <taxon>Ricciaceae</taxon>
        <taxon>Riccia</taxon>
    </lineage>
</organism>
<dbReference type="PROSITE" id="PS51710">
    <property type="entry name" value="G_OBG"/>
    <property type="match status" value="1"/>
</dbReference>
<evidence type="ECO:0000256" key="3">
    <source>
        <dbReference type="SAM" id="MobiDB-lite"/>
    </source>
</evidence>
<dbReference type="InterPro" id="IPR006169">
    <property type="entry name" value="GTP1_OBG_dom"/>
</dbReference>
<feature type="compositionally biased region" description="Basic and acidic residues" evidence="3">
    <location>
        <begin position="150"/>
        <end position="159"/>
    </location>
</feature>
<dbReference type="PRINTS" id="PR00326">
    <property type="entry name" value="GTP1OBG"/>
</dbReference>
<dbReference type="Proteomes" id="UP001633002">
    <property type="component" value="Unassembled WGS sequence"/>
</dbReference>
<dbReference type="AlphaFoldDB" id="A0ABD3GKL9"/>
<dbReference type="InterPro" id="IPR036726">
    <property type="entry name" value="GTP1_OBG_dom_sf"/>
</dbReference>
<proteinExistence type="predicted"/>
<dbReference type="PANTHER" id="PTHR11702:SF39">
    <property type="entry name" value="GTP-BINDING PROTEIN OBGC2-RELATED"/>
    <property type="match status" value="1"/>
</dbReference>
<keyword evidence="2" id="KW-0342">GTP-binding</keyword>